<evidence type="ECO:0000256" key="1">
    <source>
        <dbReference type="ARBA" id="ARBA00001424"/>
    </source>
</evidence>
<keyword evidence="6" id="KW-0378">Hydrolase</keyword>
<dbReference type="EMBL" id="CP104064">
    <property type="protein sequence ID" value="WAH36911.1"/>
    <property type="molecule type" value="Genomic_DNA"/>
</dbReference>
<dbReference type="SMART" id="SM01011">
    <property type="entry name" value="AMP_N"/>
    <property type="match status" value="1"/>
</dbReference>
<evidence type="ECO:0000256" key="5">
    <source>
        <dbReference type="ARBA" id="ARBA00022723"/>
    </source>
</evidence>
<gene>
    <name evidence="9" type="ORF">NZD86_22565</name>
</gene>
<dbReference type="Gene3D" id="3.40.350.10">
    <property type="entry name" value="Creatinase/prolidase N-terminal domain"/>
    <property type="match status" value="1"/>
</dbReference>
<proteinExistence type="inferred from homology"/>
<keyword evidence="9" id="KW-0645">Protease</keyword>
<dbReference type="EC" id="3.4.11.9" evidence="4"/>
<accession>A0ABY6Z3Y4</accession>
<comment type="similarity">
    <text evidence="3">Belongs to the peptidase M24B family.</text>
</comment>
<dbReference type="GO" id="GO:0004177">
    <property type="term" value="F:aminopeptidase activity"/>
    <property type="evidence" value="ECO:0007669"/>
    <property type="project" value="UniProtKB-KW"/>
</dbReference>
<keyword evidence="7" id="KW-0464">Manganese</keyword>
<evidence type="ECO:0000256" key="4">
    <source>
        <dbReference type="ARBA" id="ARBA00012574"/>
    </source>
</evidence>
<evidence type="ECO:0000256" key="6">
    <source>
        <dbReference type="ARBA" id="ARBA00022801"/>
    </source>
</evidence>
<dbReference type="PANTHER" id="PTHR43226:SF4">
    <property type="entry name" value="XAA-PRO AMINOPEPTIDASE 3"/>
    <property type="match status" value="1"/>
</dbReference>
<evidence type="ECO:0000313" key="10">
    <source>
        <dbReference type="Proteomes" id="UP001164803"/>
    </source>
</evidence>
<dbReference type="RefSeq" id="WP_268044313.1">
    <property type="nucleotide sequence ID" value="NZ_CP104064.1"/>
</dbReference>
<dbReference type="PANTHER" id="PTHR43226">
    <property type="entry name" value="XAA-PRO AMINOPEPTIDASE 3"/>
    <property type="match status" value="1"/>
</dbReference>
<evidence type="ECO:0000256" key="2">
    <source>
        <dbReference type="ARBA" id="ARBA00001936"/>
    </source>
</evidence>
<evidence type="ECO:0000256" key="3">
    <source>
        <dbReference type="ARBA" id="ARBA00008766"/>
    </source>
</evidence>
<dbReference type="Pfam" id="PF05195">
    <property type="entry name" value="AMP_N"/>
    <property type="match status" value="1"/>
</dbReference>
<dbReference type="Pfam" id="PF00557">
    <property type="entry name" value="Peptidase_M24"/>
    <property type="match status" value="1"/>
</dbReference>
<comment type="catalytic activity">
    <reaction evidence="1">
        <text>Release of any N-terminal amino acid, including proline, that is linked to proline, even from a dipeptide or tripeptide.</text>
        <dbReference type="EC" id="3.4.11.9"/>
    </reaction>
</comment>
<dbReference type="SUPFAM" id="SSF53092">
    <property type="entry name" value="Creatinase/prolidase N-terminal domain"/>
    <property type="match status" value="1"/>
</dbReference>
<name>A0ABY6Z3Y4_9BACL</name>
<organism evidence="9 10">
    <name type="scientific">Alicyclobacillus dauci</name>
    <dbReference type="NCBI Taxonomy" id="1475485"/>
    <lineage>
        <taxon>Bacteria</taxon>
        <taxon>Bacillati</taxon>
        <taxon>Bacillota</taxon>
        <taxon>Bacilli</taxon>
        <taxon>Bacillales</taxon>
        <taxon>Alicyclobacillaceae</taxon>
        <taxon>Alicyclobacillus</taxon>
    </lineage>
</organism>
<evidence type="ECO:0000313" key="9">
    <source>
        <dbReference type="EMBL" id="WAH36911.1"/>
    </source>
</evidence>
<dbReference type="SUPFAM" id="SSF55920">
    <property type="entry name" value="Creatinase/aminopeptidase"/>
    <property type="match status" value="1"/>
</dbReference>
<dbReference type="InterPro" id="IPR052433">
    <property type="entry name" value="X-Pro_dipept-like"/>
</dbReference>
<dbReference type="InterPro" id="IPR007865">
    <property type="entry name" value="Aminopep_P_N"/>
</dbReference>
<evidence type="ECO:0000259" key="8">
    <source>
        <dbReference type="SMART" id="SM01011"/>
    </source>
</evidence>
<feature type="domain" description="Aminopeptidase P N-terminal" evidence="8">
    <location>
        <begin position="2"/>
        <end position="137"/>
    </location>
</feature>
<protein>
    <recommendedName>
        <fullName evidence="4">Xaa-Pro aminopeptidase</fullName>
        <ecNumber evidence="4">3.4.11.9</ecNumber>
    </recommendedName>
</protein>
<reference evidence="9" key="1">
    <citation type="submission" date="2022-08" db="EMBL/GenBank/DDBJ databases">
        <title>Alicyclobacillus dauci DSM2870, complete genome.</title>
        <authorList>
            <person name="Wang Q."/>
            <person name="Cai R."/>
            <person name="Wang Z."/>
        </authorList>
    </citation>
    <scope>NUCLEOTIDE SEQUENCE</scope>
    <source>
        <strain evidence="9">DSM 28700</strain>
    </source>
</reference>
<keyword evidence="10" id="KW-1185">Reference proteome</keyword>
<dbReference type="InterPro" id="IPR036005">
    <property type="entry name" value="Creatinase/aminopeptidase-like"/>
</dbReference>
<dbReference type="InterPro" id="IPR029149">
    <property type="entry name" value="Creatin/AminoP/Spt16_N"/>
</dbReference>
<keyword evidence="9" id="KW-0031">Aminopeptidase</keyword>
<keyword evidence="5" id="KW-0479">Metal-binding</keyword>
<dbReference type="InterPro" id="IPR000994">
    <property type="entry name" value="Pept_M24"/>
</dbReference>
<dbReference type="Proteomes" id="UP001164803">
    <property type="component" value="Chromosome"/>
</dbReference>
<sequence length="418" mass="47254">MFDSTLFHSRRDKLASRIDDNSFVVLFSGTAPHKSRDSQHHFHVNRNFYYLTGIDRQNMAIVLTKRSGQIDVTAFIEIVDPEQEKWTGTRLRPAEARNISGIETIKDIRDLNDTIGRQLVDAGLTTLYLDMEQSGWDQNPTHAHHFAADVQKRYPGLQIRNIYNEICRLRSIKDDYEVSAIREAIRITKAGIENMMAHARPNQKEYEAEAHFDFVLKSSGVKEHAFPSIIAGGPRATVLHYEENDQTVADGDLLLCDLGAAYSHYSADISRTFPINGKFTARQKEIYEIVLLAMDETIAALKPGMTYPEVNDVTKATFARELKRIGLIQTDEEVSKYYYHSVSHPLGLDTHDVGGREFDWPIEVGTVLTIEPGLYIAEEGIGIRIEDDVLVTANGPENLSSDILKTVNDIESFMARHQ</sequence>
<comment type="cofactor">
    <cofactor evidence="2">
        <name>Mn(2+)</name>
        <dbReference type="ChEBI" id="CHEBI:29035"/>
    </cofactor>
</comment>
<evidence type="ECO:0000256" key="7">
    <source>
        <dbReference type="ARBA" id="ARBA00023211"/>
    </source>
</evidence>
<dbReference type="Gene3D" id="3.90.230.10">
    <property type="entry name" value="Creatinase/methionine aminopeptidase superfamily"/>
    <property type="match status" value="1"/>
</dbReference>
<dbReference type="CDD" id="cd01087">
    <property type="entry name" value="Prolidase"/>
    <property type="match status" value="1"/>
</dbReference>